<reference evidence="5" key="1">
    <citation type="submission" date="2021-02" db="EMBL/GenBank/DDBJ databases">
        <authorList>
            <person name="Nowell W R."/>
        </authorList>
    </citation>
    <scope>NUCLEOTIDE SEQUENCE</scope>
</reference>
<feature type="domain" description="Helicase C-terminal" evidence="4">
    <location>
        <begin position="385"/>
        <end position="566"/>
    </location>
</feature>
<dbReference type="EMBL" id="CAJOBP010009374">
    <property type="protein sequence ID" value="CAF4551305.1"/>
    <property type="molecule type" value="Genomic_DNA"/>
</dbReference>
<organism evidence="5 6">
    <name type="scientific">Rotaria socialis</name>
    <dbReference type="NCBI Taxonomy" id="392032"/>
    <lineage>
        <taxon>Eukaryota</taxon>
        <taxon>Metazoa</taxon>
        <taxon>Spiralia</taxon>
        <taxon>Gnathifera</taxon>
        <taxon>Rotifera</taxon>
        <taxon>Eurotatoria</taxon>
        <taxon>Bdelloidea</taxon>
        <taxon>Philodinida</taxon>
        <taxon>Philodinidae</taxon>
        <taxon>Rotaria</taxon>
    </lineage>
</organism>
<dbReference type="GO" id="GO:0005737">
    <property type="term" value="C:cytoplasm"/>
    <property type="evidence" value="ECO:0007669"/>
    <property type="project" value="TreeGrafter"/>
</dbReference>
<evidence type="ECO:0000256" key="2">
    <source>
        <dbReference type="ARBA" id="ARBA00022840"/>
    </source>
</evidence>
<comment type="caution">
    <text evidence="5">The sequence shown here is derived from an EMBL/GenBank/DDBJ whole genome shotgun (WGS) entry which is preliminary data.</text>
</comment>
<dbReference type="InterPro" id="IPR014001">
    <property type="entry name" value="Helicase_ATP-bd"/>
</dbReference>
<gene>
    <name evidence="5" type="ORF">UJA718_LOCUS29381</name>
</gene>
<keyword evidence="2" id="KW-0067">ATP-binding</keyword>
<dbReference type="PROSITE" id="PS51194">
    <property type="entry name" value="HELICASE_CTER"/>
    <property type="match status" value="1"/>
</dbReference>
<dbReference type="Gene3D" id="3.40.50.300">
    <property type="entry name" value="P-loop containing nucleotide triphosphate hydrolases"/>
    <property type="match status" value="2"/>
</dbReference>
<keyword evidence="1" id="KW-0547">Nucleotide-binding</keyword>
<feature type="non-terminal residue" evidence="5">
    <location>
        <position position="631"/>
    </location>
</feature>
<dbReference type="InterPro" id="IPR011545">
    <property type="entry name" value="DEAD/DEAH_box_helicase_dom"/>
</dbReference>
<evidence type="ECO:0000259" key="4">
    <source>
        <dbReference type="PROSITE" id="PS51194"/>
    </source>
</evidence>
<dbReference type="PANTHER" id="PTHR14074:SF16">
    <property type="entry name" value="ANTIVIRAL INNATE IMMUNE RESPONSE RECEPTOR RIG-I"/>
    <property type="match status" value="1"/>
</dbReference>
<proteinExistence type="predicted"/>
<protein>
    <submittedName>
        <fullName evidence="5">Uncharacterized protein</fullName>
    </submittedName>
</protein>
<dbReference type="SUPFAM" id="SSF52540">
    <property type="entry name" value="P-loop containing nucleoside triphosphate hydrolases"/>
    <property type="match status" value="2"/>
</dbReference>
<dbReference type="AlphaFoldDB" id="A0A820YPT7"/>
<dbReference type="Pfam" id="PF00270">
    <property type="entry name" value="DEAD"/>
    <property type="match status" value="1"/>
</dbReference>
<dbReference type="PANTHER" id="PTHR14074">
    <property type="entry name" value="HELICASE WITH DEATH DOMAIN-RELATED"/>
    <property type="match status" value="1"/>
</dbReference>
<evidence type="ECO:0000313" key="5">
    <source>
        <dbReference type="EMBL" id="CAF4551305.1"/>
    </source>
</evidence>
<evidence type="ECO:0000259" key="3">
    <source>
        <dbReference type="PROSITE" id="PS51192"/>
    </source>
</evidence>
<accession>A0A820YPT7</accession>
<dbReference type="PROSITE" id="PS51192">
    <property type="entry name" value="HELICASE_ATP_BIND_1"/>
    <property type="match status" value="1"/>
</dbReference>
<evidence type="ECO:0000256" key="1">
    <source>
        <dbReference type="ARBA" id="ARBA00022741"/>
    </source>
</evidence>
<dbReference type="InterPro" id="IPR027417">
    <property type="entry name" value="P-loop_NTPase"/>
</dbReference>
<dbReference type="Proteomes" id="UP000663873">
    <property type="component" value="Unassembled WGS sequence"/>
</dbReference>
<name>A0A820YPT7_9BILA</name>
<evidence type="ECO:0000313" key="6">
    <source>
        <dbReference type="Proteomes" id="UP000663873"/>
    </source>
</evidence>
<dbReference type="GO" id="GO:0005524">
    <property type="term" value="F:ATP binding"/>
    <property type="evidence" value="ECO:0007669"/>
    <property type="project" value="UniProtKB-KW"/>
</dbReference>
<sequence length="631" mass="72000">MRRALSPSTMVSTFSSPAKRPKMVVSRNTTVNIDRIHSELDVVTIPRSYQTELMEQAKHENLIICLPTGSGKTYIAVMLIKEMAHTIRASIRDGGKRTIFLAKTVALVQQQSDYIRFHTDLSVGKYYGELGVDLWQKERWVDEFEQHQVLVFSAQVFLNLVDHNYFRLTASISGKKITPVELSKVAKQIENIYKARVASGSDREESNRHGTSVQIEHIYYLSYEDEICSKNESIMIAFDTIESILADLGSYLSKQKAEREKIEHDLVEFMLTTDHLGSNLTKYNALSVDYTIFLQSECINLPRLKYYLKNLIHTGYELGIYGLFLAAEALQKVLKLSQALYLITNSDAKELFDSSSQRIDCLVDDILRNLVHINLNNDQNLFSSKVLNLFQRIKKDVDDDNLGRCIVFVERIYTAAILSKILAFLSEKMLLENKSCLKIKYLTGPRANIGDAMMSAKYQRQVIKEFRTGEINVLVATAIAEEGLDITKCNLVFRFNKPPNFSSYMQSKGRARAKQNAAYVILIDKSNENIFSTDLFTYHNYEEIQKMLQEEFSIDNDDDLNTNDLNQLEPYRTDNGVVISAIRAAQIIYDYCTIIGNGRLCPPRILYHKTDHGTFSSILSMPANCPIRDDI</sequence>
<dbReference type="SMART" id="SM00490">
    <property type="entry name" value="HELICc"/>
    <property type="match status" value="1"/>
</dbReference>
<dbReference type="InterPro" id="IPR001650">
    <property type="entry name" value="Helicase_C-like"/>
</dbReference>
<dbReference type="InterPro" id="IPR051363">
    <property type="entry name" value="RLR_Helicase"/>
</dbReference>
<dbReference type="Pfam" id="PF00271">
    <property type="entry name" value="Helicase_C"/>
    <property type="match status" value="1"/>
</dbReference>
<feature type="domain" description="Helicase ATP-binding" evidence="3">
    <location>
        <begin position="53"/>
        <end position="168"/>
    </location>
</feature>
<keyword evidence="6" id="KW-1185">Reference proteome</keyword>
<dbReference type="GO" id="GO:0003676">
    <property type="term" value="F:nucleic acid binding"/>
    <property type="evidence" value="ECO:0007669"/>
    <property type="project" value="InterPro"/>
</dbReference>